<dbReference type="GO" id="GO:0090599">
    <property type="term" value="F:alpha-glucosidase activity"/>
    <property type="evidence" value="ECO:0007669"/>
    <property type="project" value="UniProtKB-ARBA"/>
</dbReference>
<dbReference type="Gene3D" id="2.60.40.1180">
    <property type="entry name" value="Golgi alpha-mannosidase II"/>
    <property type="match status" value="2"/>
</dbReference>
<sequence>MFGLFLFITFTITLGSCANHDIFKNCSRVEFCANFRSLQPSDNYVIDAETISVENGSSTLTATLKSNNQNSDLTLVLSGLQHSTFRLKITEVNSTRYELKDVLSGEPELLNFANVKTGDGFINVTSASHSNYVTIYFSPFSIRFSREGVPEIIFSGDRLVVTKNAPFTFGITYPQAIQLYGLHEHCASLALRNTGPGGMDPYRLKNSDTYAYEIESPMALYGAIPVLYGHGATATAGVFLHNAAEQWIEINNQGNGSSQAYFMVESGALDLFILLGPKPVDVVRQYTALTGTAHLPQLWTLGYHQCRYSYDSQDLVKEVIANFDSHDFQLDAIWLDIDYTDSYKYFTWNSSTFSDPTPLLVTFIVACIPTTISYQECLNANILGLVFCGADVGGFINNPNDELFQRWYQAAAWLPFFRAHSAKDTPRREPYLKSEEVQSVLRSAIQTRYKHLPQWYTLFYEHTRTGDPIIRPLFYQYPEDTKVYQIDNQLLVGSDILVRAVTEPGVSSVQVYFPGGADEFWFSAEGDDVYAGNGFVDVAVDIRSIPVFYRKGSVVVRKDTVRPNTAEMARDGFTLYVTLDANNKAYGRVYLDDNTSFNYRDSAEYNYIEIIINNYDNITVHEIDTNSNGNFTFAIDGVVYKSINNFPEANKPGSYKNVAYTKDANGNLLKDIKIYSNEKTT</sequence>
<comment type="similarity">
    <text evidence="3 10">Belongs to the glycosyl hydrolase 31 family.</text>
</comment>
<comment type="caution">
    <text evidence="15">The sequence shown here is derived from an EMBL/GenBank/DDBJ whole genome shotgun (WGS) entry which is preliminary data.</text>
</comment>
<keyword evidence="4 11" id="KW-0732">Signal</keyword>
<dbReference type="Pfam" id="PF13802">
    <property type="entry name" value="Gal_mutarotas_2"/>
    <property type="match status" value="1"/>
</dbReference>
<feature type="domain" description="Glycoside hydrolase family 31 TIM barrel" evidence="12">
    <location>
        <begin position="294"/>
        <end position="358"/>
    </location>
</feature>
<dbReference type="InterPro" id="IPR013780">
    <property type="entry name" value="Glyco_hydro_b"/>
</dbReference>
<evidence type="ECO:0000256" key="1">
    <source>
        <dbReference type="ARBA" id="ARBA00004240"/>
    </source>
</evidence>
<evidence type="ECO:0000256" key="11">
    <source>
        <dbReference type="SAM" id="SignalP"/>
    </source>
</evidence>
<dbReference type="OrthoDB" id="3237269at2759"/>
<keyword evidence="7" id="KW-0325">Glycoprotein</keyword>
<evidence type="ECO:0000313" key="16">
    <source>
        <dbReference type="Proteomes" id="UP000292052"/>
    </source>
</evidence>
<keyword evidence="5 10" id="KW-0378">Hydrolase</keyword>
<feature type="domain" description="Glycosyl hydrolase family 31 C-terminal" evidence="14">
    <location>
        <begin position="466"/>
        <end position="555"/>
    </location>
</feature>
<evidence type="ECO:0000256" key="5">
    <source>
        <dbReference type="ARBA" id="ARBA00022801"/>
    </source>
</evidence>
<reference evidence="15 16" key="1">
    <citation type="submission" date="2017-03" db="EMBL/GenBank/DDBJ databases">
        <title>Genome of the blue death feigning beetle - Asbolus verrucosus.</title>
        <authorList>
            <person name="Rider S.D."/>
        </authorList>
    </citation>
    <scope>NUCLEOTIDE SEQUENCE [LARGE SCALE GENOMIC DNA]</scope>
    <source>
        <strain evidence="15">Butters</strain>
        <tissue evidence="15">Head and leg muscle</tissue>
    </source>
</reference>
<dbReference type="InterPro" id="IPR011013">
    <property type="entry name" value="Gal_mutarotase_sf_dom"/>
</dbReference>
<evidence type="ECO:0000256" key="4">
    <source>
        <dbReference type="ARBA" id="ARBA00022729"/>
    </source>
</evidence>
<feature type="domain" description="Glycoside hydrolase family 31 TIM barrel" evidence="12">
    <location>
        <begin position="373"/>
        <end position="458"/>
    </location>
</feature>
<feature type="chain" id="PRO_5019755627" description="Glucosidase II subunit alpha" evidence="11">
    <location>
        <begin position="19"/>
        <end position="681"/>
    </location>
</feature>
<evidence type="ECO:0000259" key="12">
    <source>
        <dbReference type="Pfam" id="PF01055"/>
    </source>
</evidence>
<keyword evidence="8 10" id="KW-0326">Glycosidase</keyword>
<accession>A0A482WCF4</accession>
<feature type="signal peptide" evidence="11">
    <location>
        <begin position="1"/>
        <end position="18"/>
    </location>
</feature>
<dbReference type="GO" id="GO:0030246">
    <property type="term" value="F:carbohydrate binding"/>
    <property type="evidence" value="ECO:0007669"/>
    <property type="project" value="InterPro"/>
</dbReference>
<dbReference type="InterPro" id="IPR000322">
    <property type="entry name" value="Glyco_hydro_31_TIM"/>
</dbReference>
<comment type="pathway">
    <text evidence="2">Glycan metabolism; N-glycan metabolism.</text>
</comment>
<organism evidence="15 16">
    <name type="scientific">Asbolus verrucosus</name>
    <name type="common">Desert ironclad beetle</name>
    <dbReference type="NCBI Taxonomy" id="1661398"/>
    <lineage>
        <taxon>Eukaryota</taxon>
        <taxon>Metazoa</taxon>
        <taxon>Ecdysozoa</taxon>
        <taxon>Arthropoda</taxon>
        <taxon>Hexapoda</taxon>
        <taxon>Insecta</taxon>
        <taxon>Pterygota</taxon>
        <taxon>Neoptera</taxon>
        <taxon>Endopterygota</taxon>
        <taxon>Coleoptera</taxon>
        <taxon>Polyphaga</taxon>
        <taxon>Cucujiformia</taxon>
        <taxon>Tenebrionidae</taxon>
        <taxon>Pimeliinae</taxon>
        <taxon>Asbolus</taxon>
    </lineage>
</organism>
<dbReference type="GO" id="GO:0006491">
    <property type="term" value="P:N-glycan processing"/>
    <property type="evidence" value="ECO:0007669"/>
    <property type="project" value="TreeGrafter"/>
</dbReference>
<dbReference type="SUPFAM" id="SSF74650">
    <property type="entry name" value="Galactose mutarotase-like"/>
    <property type="match status" value="1"/>
</dbReference>
<comment type="subcellular location">
    <subcellularLocation>
        <location evidence="1">Endoplasmic reticulum</location>
    </subcellularLocation>
</comment>
<evidence type="ECO:0000256" key="2">
    <source>
        <dbReference type="ARBA" id="ARBA00004833"/>
    </source>
</evidence>
<evidence type="ECO:0000256" key="10">
    <source>
        <dbReference type="RuleBase" id="RU361185"/>
    </source>
</evidence>
<feature type="domain" description="Glycoside hydrolase family 31 N-terminal" evidence="13">
    <location>
        <begin position="75"/>
        <end position="248"/>
    </location>
</feature>
<evidence type="ECO:0000256" key="6">
    <source>
        <dbReference type="ARBA" id="ARBA00022824"/>
    </source>
</evidence>
<evidence type="ECO:0000256" key="9">
    <source>
        <dbReference type="ARBA" id="ARBA00042895"/>
    </source>
</evidence>
<dbReference type="Pfam" id="PF21365">
    <property type="entry name" value="Glyco_hydro_31_3rd"/>
    <property type="match status" value="1"/>
</dbReference>
<dbReference type="InterPro" id="IPR017853">
    <property type="entry name" value="GH"/>
</dbReference>
<dbReference type="Proteomes" id="UP000292052">
    <property type="component" value="Unassembled WGS sequence"/>
</dbReference>
<evidence type="ECO:0000313" key="15">
    <source>
        <dbReference type="EMBL" id="RZC42685.1"/>
    </source>
</evidence>
<dbReference type="Gene3D" id="3.20.20.80">
    <property type="entry name" value="Glycosidases"/>
    <property type="match status" value="2"/>
</dbReference>
<dbReference type="GO" id="GO:0005783">
    <property type="term" value="C:endoplasmic reticulum"/>
    <property type="evidence" value="ECO:0007669"/>
    <property type="project" value="UniProtKB-SubCell"/>
</dbReference>
<gene>
    <name evidence="15" type="ORF">BDFB_011818</name>
</gene>
<evidence type="ECO:0000256" key="7">
    <source>
        <dbReference type="ARBA" id="ARBA00023180"/>
    </source>
</evidence>
<dbReference type="SUPFAM" id="SSF51011">
    <property type="entry name" value="Glycosyl hydrolase domain"/>
    <property type="match status" value="1"/>
</dbReference>
<dbReference type="CDD" id="cd14752">
    <property type="entry name" value="GH31_N"/>
    <property type="match status" value="1"/>
</dbReference>
<keyword evidence="16" id="KW-1185">Reference proteome</keyword>
<evidence type="ECO:0000256" key="3">
    <source>
        <dbReference type="ARBA" id="ARBA00007806"/>
    </source>
</evidence>
<dbReference type="EMBL" id="QDEB01005993">
    <property type="protein sequence ID" value="RZC42685.1"/>
    <property type="molecule type" value="Genomic_DNA"/>
</dbReference>
<dbReference type="InterPro" id="IPR048395">
    <property type="entry name" value="Glyco_hydro_31_C"/>
</dbReference>
<dbReference type="AlphaFoldDB" id="A0A482WCF4"/>
<evidence type="ECO:0000259" key="13">
    <source>
        <dbReference type="Pfam" id="PF13802"/>
    </source>
</evidence>
<dbReference type="Gene3D" id="2.60.40.1760">
    <property type="entry name" value="glycosyl hydrolase (family 31)"/>
    <property type="match status" value="1"/>
</dbReference>
<dbReference type="GO" id="GO:0005975">
    <property type="term" value="P:carbohydrate metabolic process"/>
    <property type="evidence" value="ECO:0007669"/>
    <property type="project" value="InterPro"/>
</dbReference>
<name>A0A482WCF4_ASBVE</name>
<keyword evidence="6" id="KW-0256">Endoplasmic reticulum</keyword>
<proteinExistence type="inferred from homology"/>
<dbReference type="InterPro" id="IPR025887">
    <property type="entry name" value="Glyco_hydro_31_N_dom"/>
</dbReference>
<dbReference type="Pfam" id="PF01055">
    <property type="entry name" value="Glyco_hydro_31_2nd"/>
    <property type="match status" value="2"/>
</dbReference>
<dbReference type="PANTHER" id="PTHR22762:SF54">
    <property type="entry name" value="BCDNA.GH04962"/>
    <property type="match status" value="1"/>
</dbReference>
<dbReference type="SUPFAM" id="SSF51445">
    <property type="entry name" value="(Trans)glycosidases"/>
    <property type="match status" value="2"/>
</dbReference>
<dbReference type="STRING" id="1661398.A0A482WCF4"/>
<dbReference type="PANTHER" id="PTHR22762">
    <property type="entry name" value="ALPHA-GLUCOSIDASE"/>
    <property type="match status" value="1"/>
</dbReference>
<evidence type="ECO:0000256" key="8">
    <source>
        <dbReference type="ARBA" id="ARBA00023295"/>
    </source>
</evidence>
<evidence type="ECO:0000259" key="14">
    <source>
        <dbReference type="Pfam" id="PF21365"/>
    </source>
</evidence>
<protein>
    <recommendedName>
        <fullName evidence="9">Glucosidase II subunit alpha</fullName>
    </recommendedName>
</protein>